<evidence type="ECO:0000313" key="4">
    <source>
        <dbReference type="Proteomes" id="UP000541610"/>
    </source>
</evidence>
<evidence type="ECO:0000256" key="2">
    <source>
        <dbReference type="SAM" id="MobiDB-lite"/>
    </source>
</evidence>
<accession>A0A7J6NS48</accession>
<feature type="coiled-coil region" evidence="1">
    <location>
        <begin position="192"/>
        <end position="239"/>
    </location>
</feature>
<feature type="region of interest" description="Disordered" evidence="2">
    <location>
        <begin position="92"/>
        <end position="117"/>
    </location>
</feature>
<evidence type="ECO:0000256" key="1">
    <source>
        <dbReference type="SAM" id="Coils"/>
    </source>
</evidence>
<dbReference type="Proteomes" id="UP000541610">
    <property type="component" value="Unassembled WGS sequence"/>
</dbReference>
<feature type="compositionally biased region" description="Low complexity" evidence="2">
    <location>
        <begin position="521"/>
        <end position="532"/>
    </location>
</feature>
<dbReference type="AlphaFoldDB" id="A0A7J6NS48"/>
<comment type="caution">
    <text evidence="3">The sequence shown here is derived from an EMBL/GenBank/DDBJ whole genome shotgun (WGS) entry which is preliminary data.</text>
</comment>
<protein>
    <submittedName>
        <fullName evidence="3">Uncharacterized protein</fullName>
    </submittedName>
</protein>
<evidence type="ECO:0000313" key="3">
    <source>
        <dbReference type="EMBL" id="KAF4686684.1"/>
    </source>
</evidence>
<feature type="coiled-coil region" evidence="1">
    <location>
        <begin position="284"/>
        <end position="365"/>
    </location>
</feature>
<feature type="region of interest" description="Disordered" evidence="2">
    <location>
        <begin position="519"/>
        <end position="538"/>
    </location>
</feature>
<dbReference type="OrthoDB" id="200110at2759"/>
<dbReference type="PANTHER" id="PTHR38019:SF1">
    <property type="entry name" value="N-ACETYLTRANSFERASE DOMAIN-CONTAINING PROTEIN"/>
    <property type="match status" value="1"/>
</dbReference>
<organism evidence="3 4">
    <name type="scientific">Perkinsus olseni</name>
    <name type="common">Perkinsus atlanticus</name>
    <dbReference type="NCBI Taxonomy" id="32597"/>
    <lineage>
        <taxon>Eukaryota</taxon>
        <taxon>Sar</taxon>
        <taxon>Alveolata</taxon>
        <taxon>Perkinsozoa</taxon>
        <taxon>Perkinsea</taxon>
        <taxon>Perkinsida</taxon>
        <taxon>Perkinsidae</taxon>
        <taxon>Perkinsus</taxon>
    </lineage>
</organism>
<proteinExistence type="predicted"/>
<gene>
    <name evidence="3" type="ORF">FOZ60_004963</name>
</gene>
<sequence>MTKKRTKKGAPLPPITIHDIPDKPTNTIILTPRSSYACSSEGIDIVDLLYRPVEAFADGQLSPRLVKLRYDFYEAKRKDLLTAAKLARDKLIPSTKGGGATQPSSSTATGGGGGTVLIPGVDDEQMLGKLDEYCTVQLERHKLNRIQQHERRWLESTLGHELNMLKEMENSVAYMEAEDNSAADKMADDAAKMKELNDKRREREEAKQAEAEAQSRLEKEMAKREFLRQQQELMDHQKRKKKENRGWCHDHQALHEKSLAEAERRRKQEYDKMMQQEYAWRLQQDKLNEMNRKDEERLRIQEEQKEHRQEYMRSIIKKKNDRVMASMKNNEELEMRRKQEYLDRLEQEEAREQRLEERRRYHHEEGSKRSLALALKRKHIINEAVRRQEERRKAILDHQQETEQRLLEHEIKRERYLAFKRELDALKNKNKEMNVMRQRRREEHKRNTYAVQSRIKNEKSDNLIGERNRLWEERRQTGLEAYRARELIKSTIMDMKVKSKLSSGKLEKVIKDILRKKRFSPDASSSTPAAAALLNHAS</sequence>
<name>A0A7J6NS48_PEROL</name>
<keyword evidence="1" id="KW-0175">Coiled coil</keyword>
<reference evidence="3 4" key="1">
    <citation type="submission" date="2020-04" db="EMBL/GenBank/DDBJ databases">
        <title>Perkinsus olseni comparative genomics.</title>
        <authorList>
            <person name="Bogema D.R."/>
        </authorList>
    </citation>
    <scope>NUCLEOTIDE SEQUENCE [LARGE SCALE GENOMIC DNA]</scope>
    <source>
        <strain evidence="3">00978-12</strain>
    </source>
</reference>
<dbReference type="PANTHER" id="PTHR38019">
    <property type="entry name" value="KDA ANTIGEN P200, PUTATIVE-RELATED"/>
    <property type="match status" value="1"/>
</dbReference>
<dbReference type="EMBL" id="JABANP010000212">
    <property type="protein sequence ID" value="KAF4686684.1"/>
    <property type="molecule type" value="Genomic_DNA"/>
</dbReference>
<feature type="coiled-coil region" evidence="1">
    <location>
        <begin position="409"/>
        <end position="446"/>
    </location>
</feature>